<name>A0A498N629_LABRO</name>
<dbReference type="STRING" id="84645.A0A498N629"/>
<accession>A0A498N629</accession>
<protein>
    <submittedName>
        <fullName evidence="2">Arginine--tRNA cytoplasmic</fullName>
    </submittedName>
</protein>
<keyword evidence="1" id="KW-0175">Coiled coil</keyword>
<dbReference type="AlphaFoldDB" id="A0A498N629"/>
<evidence type="ECO:0000313" key="2">
    <source>
        <dbReference type="EMBL" id="RXN26026.1"/>
    </source>
</evidence>
<evidence type="ECO:0007829" key="4">
    <source>
        <dbReference type="PeptideAtlas" id="A0A498N629"/>
    </source>
</evidence>
<proteinExistence type="evidence at protein level"/>
<keyword evidence="4" id="KW-1267">Proteomics identification</keyword>
<evidence type="ECO:0000313" key="3">
    <source>
        <dbReference type="Proteomes" id="UP000290572"/>
    </source>
</evidence>
<dbReference type="EMBL" id="QBIY01012249">
    <property type="protein sequence ID" value="RXN26026.1"/>
    <property type="molecule type" value="Genomic_DNA"/>
</dbReference>
<sequence length="170" mass="19738">MGDPVANYTSRLQEQEKEIKLLQDEIERLRDPQEMNFTSSQLDELREENSRLKYRLNILKRLSVFLTGYGCILLIHEGKFLIFQRGQSEVRSAHQQHEDDYISQKSLSSRLSWSALGRTHRLRVMECKVKLLDGTDYTCTVEVGDDDDDDDEGQFNEGRHIIMLTVNGLS</sequence>
<dbReference type="Proteomes" id="UP000290572">
    <property type="component" value="Unassembled WGS sequence"/>
</dbReference>
<keyword evidence="3" id="KW-1185">Reference proteome</keyword>
<gene>
    <name evidence="2" type="ORF">ROHU_005751</name>
</gene>
<organism evidence="2 3">
    <name type="scientific">Labeo rohita</name>
    <name type="common">Indian major carp</name>
    <name type="synonym">Cyprinus rohita</name>
    <dbReference type="NCBI Taxonomy" id="84645"/>
    <lineage>
        <taxon>Eukaryota</taxon>
        <taxon>Metazoa</taxon>
        <taxon>Chordata</taxon>
        <taxon>Craniata</taxon>
        <taxon>Vertebrata</taxon>
        <taxon>Euteleostomi</taxon>
        <taxon>Actinopterygii</taxon>
        <taxon>Neopterygii</taxon>
        <taxon>Teleostei</taxon>
        <taxon>Ostariophysi</taxon>
        <taxon>Cypriniformes</taxon>
        <taxon>Cyprinidae</taxon>
        <taxon>Labeoninae</taxon>
        <taxon>Labeonini</taxon>
        <taxon>Labeo</taxon>
    </lineage>
</organism>
<reference evidence="2 3" key="1">
    <citation type="submission" date="2018-03" db="EMBL/GenBank/DDBJ databases">
        <title>Draft genome sequence of Rohu Carp (Labeo rohita).</title>
        <authorList>
            <person name="Das P."/>
            <person name="Kushwaha B."/>
            <person name="Joshi C.G."/>
            <person name="Kumar D."/>
            <person name="Nagpure N.S."/>
            <person name="Sahoo L."/>
            <person name="Das S.P."/>
            <person name="Bit A."/>
            <person name="Patnaik S."/>
            <person name="Meher P.K."/>
            <person name="Jayasankar P."/>
            <person name="Koringa P.G."/>
            <person name="Patel N.V."/>
            <person name="Hinsu A.T."/>
            <person name="Kumar R."/>
            <person name="Pandey M."/>
            <person name="Agarwal S."/>
            <person name="Srivastava S."/>
            <person name="Singh M."/>
            <person name="Iquebal M.A."/>
            <person name="Jaiswal S."/>
            <person name="Angadi U.B."/>
            <person name="Kumar N."/>
            <person name="Raza M."/>
            <person name="Shah T.M."/>
            <person name="Rai A."/>
            <person name="Jena J.K."/>
        </authorList>
    </citation>
    <scope>NUCLEOTIDE SEQUENCE [LARGE SCALE GENOMIC DNA]</scope>
    <source>
        <strain evidence="2">DASCIFA01</strain>
        <tissue evidence="2">Testis</tissue>
    </source>
</reference>
<comment type="caution">
    <text evidence="2">The sequence shown here is derived from an EMBL/GenBank/DDBJ whole genome shotgun (WGS) entry which is preliminary data.</text>
</comment>
<evidence type="ECO:0000256" key="1">
    <source>
        <dbReference type="SAM" id="Coils"/>
    </source>
</evidence>
<feature type="coiled-coil region" evidence="1">
    <location>
        <begin position="5"/>
        <end position="62"/>
    </location>
</feature>